<evidence type="ECO:0000256" key="5">
    <source>
        <dbReference type="ARBA" id="ARBA00023004"/>
    </source>
</evidence>
<evidence type="ECO:0000313" key="11">
    <source>
        <dbReference type="Proteomes" id="UP001209317"/>
    </source>
</evidence>
<dbReference type="GO" id="GO:0009055">
    <property type="term" value="F:electron transfer activity"/>
    <property type="evidence" value="ECO:0007669"/>
    <property type="project" value="InterPro"/>
</dbReference>
<dbReference type="EMBL" id="JAOTPL010000017">
    <property type="protein sequence ID" value="MCU7695015.1"/>
    <property type="molecule type" value="Genomic_DNA"/>
</dbReference>
<dbReference type="InterPro" id="IPR002324">
    <property type="entry name" value="Cyt_c_ID"/>
</dbReference>
<feature type="region of interest" description="Disordered" evidence="7">
    <location>
        <begin position="22"/>
        <end position="41"/>
    </location>
</feature>
<dbReference type="SUPFAM" id="SSF46626">
    <property type="entry name" value="Cytochrome c"/>
    <property type="match status" value="1"/>
</dbReference>
<dbReference type="PROSITE" id="PS51007">
    <property type="entry name" value="CYTC"/>
    <property type="match status" value="1"/>
</dbReference>
<evidence type="ECO:0000313" key="10">
    <source>
        <dbReference type="EMBL" id="MCU7695015.1"/>
    </source>
</evidence>
<evidence type="ECO:0000256" key="6">
    <source>
        <dbReference type="PIRSR" id="PIRSR602324-1"/>
    </source>
</evidence>
<keyword evidence="1" id="KW-0813">Transport</keyword>
<dbReference type="Proteomes" id="UP001209317">
    <property type="component" value="Unassembled WGS sequence"/>
</dbReference>
<accession>A0AAE3IPN3</accession>
<dbReference type="InterPro" id="IPR036909">
    <property type="entry name" value="Cyt_c-like_dom_sf"/>
</dbReference>
<keyword evidence="8" id="KW-0732">Signal</keyword>
<dbReference type="Gene3D" id="1.10.760.10">
    <property type="entry name" value="Cytochrome c-like domain"/>
    <property type="match status" value="1"/>
</dbReference>
<proteinExistence type="predicted"/>
<organism evidence="10 11">
    <name type="scientific">Haoranjiania flava</name>
    <dbReference type="NCBI Taxonomy" id="1856322"/>
    <lineage>
        <taxon>Bacteria</taxon>
        <taxon>Pseudomonadati</taxon>
        <taxon>Bacteroidota</taxon>
        <taxon>Chitinophagia</taxon>
        <taxon>Chitinophagales</taxon>
        <taxon>Chitinophagaceae</taxon>
        <taxon>Haoranjiania</taxon>
    </lineage>
</organism>
<keyword evidence="3 6" id="KW-0479">Metal-binding</keyword>
<comment type="PTM">
    <text evidence="6">Binds 1 heme c group covalently per subunit.</text>
</comment>
<sequence>MKKLVFSLSVVLALAACGGNDTATTTTTEAEAPKSMVEESVADSPEGIALKNLMAKSDCAACHQIDTKSIGPSYVDVSKKYDNTPETIKYLAEKIKNGGSGVWGQVPMTAHPDMKVEEAEALAKDIMALKK</sequence>
<gene>
    <name evidence="10" type="ORF">OD355_10845</name>
</gene>
<evidence type="ECO:0000256" key="7">
    <source>
        <dbReference type="SAM" id="MobiDB-lite"/>
    </source>
</evidence>
<evidence type="ECO:0000256" key="4">
    <source>
        <dbReference type="ARBA" id="ARBA00022982"/>
    </source>
</evidence>
<dbReference type="GO" id="GO:0005506">
    <property type="term" value="F:iron ion binding"/>
    <property type="evidence" value="ECO:0007669"/>
    <property type="project" value="InterPro"/>
</dbReference>
<evidence type="ECO:0000256" key="1">
    <source>
        <dbReference type="ARBA" id="ARBA00022448"/>
    </source>
</evidence>
<evidence type="ECO:0000256" key="2">
    <source>
        <dbReference type="ARBA" id="ARBA00022617"/>
    </source>
</evidence>
<feature type="domain" description="Cytochrome c" evidence="9">
    <location>
        <begin position="42"/>
        <end position="130"/>
    </location>
</feature>
<dbReference type="PROSITE" id="PS51257">
    <property type="entry name" value="PROKAR_LIPOPROTEIN"/>
    <property type="match status" value="1"/>
</dbReference>
<feature type="chain" id="PRO_5042052940" evidence="8">
    <location>
        <begin position="24"/>
        <end position="131"/>
    </location>
</feature>
<dbReference type="PRINTS" id="PR00606">
    <property type="entry name" value="CYTCHROMECID"/>
</dbReference>
<comment type="caution">
    <text evidence="10">The sequence shown here is derived from an EMBL/GenBank/DDBJ whole genome shotgun (WGS) entry which is preliminary data.</text>
</comment>
<keyword evidence="5 6" id="KW-0408">Iron</keyword>
<evidence type="ECO:0000256" key="3">
    <source>
        <dbReference type="ARBA" id="ARBA00022723"/>
    </source>
</evidence>
<reference evidence="10" key="1">
    <citation type="submission" date="2022-10" db="EMBL/GenBank/DDBJ databases">
        <authorList>
            <person name="Kim H.S."/>
            <person name="Kim J.-S."/>
            <person name="Suh M.K."/>
            <person name="Eom M.K."/>
            <person name="Lee J.-S."/>
        </authorList>
    </citation>
    <scope>NUCLEOTIDE SEQUENCE</scope>
    <source>
        <strain evidence="10">LIP-5</strain>
    </source>
</reference>
<dbReference type="RefSeq" id="WP_263038501.1">
    <property type="nucleotide sequence ID" value="NZ_JAOTPL010000017.1"/>
</dbReference>
<evidence type="ECO:0000256" key="8">
    <source>
        <dbReference type="SAM" id="SignalP"/>
    </source>
</evidence>
<dbReference type="AlphaFoldDB" id="A0AAE3IPN3"/>
<dbReference type="InterPro" id="IPR009056">
    <property type="entry name" value="Cyt_c-like_dom"/>
</dbReference>
<keyword evidence="2 6" id="KW-0349">Heme</keyword>
<dbReference type="GO" id="GO:0020037">
    <property type="term" value="F:heme binding"/>
    <property type="evidence" value="ECO:0007669"/>
    <property type="project" value="InterPro"/>
</dbReference>
<name>A0AAE3IPN3_9BACT</name>
<dbReference type="Pfam" id="PF00034">
    <property type="entry name" value="Cytochrom_C"/>
    <property type="match status" value="1"/>
</dbReference>
<keyword evidence="11" id="KW-1185">Reference proteome</keyword>
<feature type="signal peptide" evidence="8">
    <location>
        <begin position="1"/>
        <end position="23"/>
    </location>
</feature>
<protein>
    <submittedName>
        <fullName evidence="10">C-type cytochrome</fullName>
    </submittedName>
</protein>
<feature type="binding site" description="covalent" evidence="6">
    <location>
        <position position="59"/>
    </location>
    <ligand>
        <name>heme c</name>
        <dbReference type="ChEBI" id="CHEBI:61717"/>
    </ligand>
</feature>
<feature type="binding site" description="covalent" evidence="6">
    <location>
        <position position="108"/>
    </location>
    <ligand>
        <name>heme c</name>
        <dbReference type="ChEBI" id="CHEBI:61717"/>
    </ligand>
</feature>
<feature type="binding site" description="covalent" evidence="6">
    <location>
        <position position="63"/>
    </location>
    <ligand>
        <name>heme c</name>
        <dbReference type="ChEBI" id="CHEBI:61717"/>
    </ligand>
</feature>
<keyword evidence="4" id="KW-0249">Electron transport</keyword>
<evidence type="ECO:0000259" key="9">
    <source>
        <dbReference type="PROSITE" id="PS51007"/>
    </source>
</evidence>